<evidence type="ECO:0000256" key="1">
    <source>
        <dbReference type="SAM" id="MobiDB-lite"/>
    </source>
</evidence>
<reference evidence="2 3" key="1">
    <citation type="submission" date="2013-11" db="EMBL/GenBank/DDBJ databases">
        <title>Draft genome of the bovine lungworm Dictyocaulus viviparus.</title>
        <authorList>
            <person name="Mitreva M."/>
        </authorList>
    </citation>
    <scope>NUCLEOTIDE SEQUENCE [LARGE SCALE GENOMIC DNA]</scope>
    <source>
        <strain evidence="2 3">HannoverDv2000</strain>
    </source>
</reference>
<accession>A0A0D8XNB3</accession>
<feature type="compositionally biased region" description="Basic residues" evidence="1">
    <location>
        <begin position="299"/>
        <end position="318"/>
    </location>
</feature>
<protein>
    <submittedName>
        <fullName evidence="2">Uncharacterized protein</fullName>
    </submittedName>
</protein>
<evidence type="ECO:0000313" key="2">
    <source>
        <dbReference type="EMBL" id="KJH45217.1"/>
    </source>
</evidence>
<evidence type="ECO:0000313" key="3">
    <source>
        <dbReference type="Proteomes" id="UP000053766"/>
    </source>
</evidence>
<gene>
    <name evidence="2" type="ORF">DICVIV_08758</name>
</gene>
<dbReference type="AlphaFoldDB" id="A0A0D8XNB3"/>
<dbReference type="OrthoDB" id="2585512at2759"/>
<dbReference type="EMBL" id="KN716420">
    <property type="protein sequence ID" value="KJH45217.1"/>
    <property type="molecule type" value="Genomic_DNA"/>
</dbReference>
<organism evidence="2 3">
    <name type="scientific">Dictyocaulus viviparus</name>
    <name type="common">Bovine lungworm</name>
    <dbReference type="NCBI Taxonomy" id="29172"/>
    <lineage>
        <taxon>Eukaryota</taxon>
        <taxon>Metazoa</taxon>
        <taxon>Ecdysozoa</taxon>
        <taxon>Nematoda</taxon>
        <taxon>Chromadorea</taxon>
        <taxon>Rhabditida</taxon>
        <taxon>Rhabditina</taxon>
        <taxon>Rhabditomorpha</taxon>
        <taxon>Strongyloidea</taxon>
        <taxon>Metastrongylidae</taxon>
        <taxon>Dictyocaulus</taxon>
    </lineage>
</organism>
<reference evidence="3" key="2">
    <citation type="journal article" date="2016" name="Sci. Rep.">
        <title>Dictyocaulus viviparus genome, variome and transcriptome elucidate lungworm biology and support future intervention.</title>
        <authorList>
            <person name="McNulty S.N."/>
            <person name="Strube C."/>
            <person name="Rosa B.A."/>
            <person name="Martin J.C."/>
            <person name="Tyagi R."/>
            <person name="Choi Y.J."/>
            <person name="Wang Q."/>
            <person name="Hallsworth Pepin K."/>
            <person name="Zhang X."/>
            <person name="Ozersky P."/>
            <person name="Wilson R.K."/>
            <person name="Sternberg P.W."/>
            <person name="Gasser R.B."/>
            <person name="Mitreva M."/>
        </authorList>
    </citation>
    <scope>NUCLEOTIDE SEQUENCE [LARGE SCALE GENOMIC DNA]</scope>
    <source>
        <strain evidence="3">HannoverDv2000</strain>
    </source>
</reference>
<name>A0A0D8XNB3_DICVI</name>
<sequence>MRLLLAEGTVVTTDALREVVRLSKRLRLLDISNNDVLMDWTAANSLVTEHWVSSGRPYLTILTNNHFPWAKIKIMPPRSSSVPPAFSVVHLHRNTVGSSELISGSVLSQDNSSQLPSGLLLPRLRRGNRYRLLCSLQSIPPREAVEYDDQKENSSLRTYFHLSGTGKSSRMLSINSSTCKQTNFPGPLLGELSNTRSSTIFGAGVEEQVLKPIDYSSSCSSVIVPGRMSAKLCQDDYTTDFGQVLHSDMSLETWMMWLPPNQFCNSAALSYTDPLCILTTGSSRAPRPPIEIPQQPRFHYTRGPRNKRRSSRKKRSHRSAIPPVSFNHTDFPPLH</sequence>
<dbReference type="STRING" id="29172.A0A0D8XNB3"/>
<keyword evidence="3" id="KW-1185">Reference proteome</keyword>
<feature type="region of interest" description="Disordered" evidence="1">
    <location>
        <begin position="282"/>
        <end position="335"/>
    </location>
</feature>
<proteinExistence type="predicted"/>
<dbReference type="Proteomes" id="UP000053766">
    <property type="component" value="Unassembled WGS sequence"/>
</dbReference>